<feature type="domain" description="N-acetyltransferase ESCO acetyl-transferase" evidence="12">
    <location>
        <begin position="685"/>
        <end position="752"/>
    </location>
</feature>
<dbReference type="GO" id="GO:0000785">
    <property type="term" value="C:chromatin"/>
    <property type="evidence" value="ECO:0007669"/>
    <property type="project" value="TreeGrafter"/>
</dbReference>
<dbReference type="GO" id="GO:0008270">
    <property type="term" value="F:zinc ion binding"/>
    <property type="evidence" value="ECO:0007669"/>
    <property type="project" value="UniProtKB-KW"/>
</dbReference>
<dbReference type="Proteomes" id="UP000271974">
    <property type="component" value="Unassembled WGS sequence"/>
</dbReference>
<dbReference type="InterPro" id="IPR028009">
    <property type="entry name" value="ESCO_Acetyltransf_dom"/>
</dbReference>
<evidence type="ECO:0000256" key="1">
    <source>
        <dbReference type="ARBA" id="ARBA00004123"/>
    </source>
</evidence>
<dbReference type="Pfam" id="PF13878">
    <property type="entry name" value="zf-C2H2_3"/>
    <property type="match status" value="1"/>
</dbReference>
<dbReference type="GO" id="GO:0007064">
    <property type="term" value="P:mitotic sister chromatid cohesion"/>
    <property type="evidence" value="ECO:0007669"/>
    <property type="project" value="TreeGrafter"/>
</dbReference>
<keyword evidence="14" id="KW-1185">Reference proteome</keyword>
<comment type="similarity">
    <text evidence="2">Belongs to the acetyltransferase family. ECO subfamily.</text>
</comment>
<keyword evidence="4" id="KW-0479">Metal-binding</keyword>
<feature type="region of interest" description="Disordered" evidence="10">
    <location>
        <begin position="1"/>
        <end position="45"/>
    </location>
</feature>
<feature type="compositionally biased region" description="Basic and acidic residues" evidence="10">
    <location>
        <begin position="223"/>
        <end position="237"/>
    </location>
</feature>
<organism evidence="13 14">
    <name type="scientific">Elysia chlorotica</name>
    <name type="common">Eastern emerald elysia</name>
    <name type="synonym">Sea slug</name>
    <dbReference type="NCBI Taxonomy" id="188477"/>
    <lineage>
        <taxon>Eukaryota</taxon>
        <taxon>Metazoa</taxon>
        <taxon>Spiralia</taxon>
        <taxon>Lophotrochozoa</taxon>
        <taxon>Mollusca</taxon>
        <taxon>Gastropoda</taxon>
        <taxon>Heterobranchia</taxon>
        <taxon>Euthyneura</taxon>
        <taxon>Panpulmonata</taxon>
        <taxon>Sacoglossa</taxon>
        <taxon>Placobranchoidea</taxon>
        <taxon>Plakobranchidae</taxon>
        <taxon>Elysia</taxon>
    </lineage>
</organism>
<evidence type="ECO:0000256" key="9">
    <source>
        <dbReference type="ARBA" id="ARBA00023315"/>
    </source>
</evidence>
<dbReference type="STRING" id="188477.A0A433TQR5"/>
<feature type="compositionally biased region" description="Polar residues" evidence="10">
    <location>
        <begin position="318"/>
        <end position="332"/>
    </location>
</feature>
<evidence type="ECO:0000256" key="7">
    <source>
        <dbReference type="ARBA" id="ARBA00023242"/>
    </source>
</evidence>
<evidence type="ECO:0000256" key="3">
    <source>
        <dbReference type="ARBA" id="ARBA00022679"/>
    </source>
</evidence>
<feature type="region of interest" description="Disordered" evidence="10">
    <location>
        <begin position="217"/>
        <end position="253"/>
    </location>
</feature>
<keyword evidence="3" id="KW-0808">Transferase</keyword>
<evidence type="ECO:0000259" key="12">
    <source>
        <dbReference type="Pfam" id="PF13880"/>
    </source>
</evidence>
<sequence length="762" mass="84905">MPSVCKRKQLSSLEVVPSPKKGKFKKTPDSPASSPIKGPLQDHTETNSPIFVAKCFYGLKKSSQGNDIKHTTPTKNVPTKTSKVSSAKKGQEQKIVDNVSVRVEQLMSEMIANSPVKQRFFESCSRTEFRKLYDTEYKKLAEQVRRESVRMTRRASRIIHSHDDESDNDDCESSDNEEIFEINNSALDCVSEDEDAENSLRQKLPAEETVMKVIASQNGCHTPDWRKSPEGNSDKGESTITNSLGSEKKFFKTRTPKDNSKMYGIVRGKCFDLKVVPKALQAPFHKKTKKAQQKKYSPQNSRRKMTASARLSGLEKPSGNTSLESDMASTDSVVVQSPQDGFWFAPGFLSPERNEDEQSPDDLTCDDDENSAKGDLSLNKSNKITYQRTPPPKKSILGQDDLNHDRELSADSESVSGSIDLLACEEPAAVAVGSEDLFFSQDRSPAAADSTGSDQSNVKSTGKVVSPGTLDEDNVSHMHDEANGTGPSGKKLFPVFTRRSARLASSPVQSKRSPAPKAVIASPKDPYQEQMILDAGQKKFGATQCCVCGMVYCHADPEDEAAHSSFHKRLLEVLKYPGWKKPRILQEYPEDLGQVIMVMADDPKHMRRKVDEVNQVMARELGFPEIPNAFVNRQQKVFLYVYEKEIAGCCVAEPIKEGYRILPGDMDRTETSGLRPWRCSDVPEAAFVGISRLWVSAARRKSGVATKLVDCVRQWFDYGTLTPHHRLAFSDPTPDGRMFAQRYFGSKTFLVYNYSTTTTMSK</sequence>
<comment type="caution">
    <text evidence="13">The sequence shown here is derived from an EMBL/GenBank/DDBJ whole genome shotgun (WGS) entry which is preliminary data.</text>
</comment>
<dbReference type="GO" id="GO:0061733">
    <property type="term" value="F:protein-lysine-acetyltransferase activity"/>
    <property type="evidence" value="ECO:0007669"/>
    <property type="project" value="TreeGrafter"/>
</dbReference>
<feature type="region of interest" description="Disordered" evidence="10">
    <location>
        <begin position="63"/>
        <end position="92"/>
    </location>
</feature>
<evidence type="ECO:0000256" key="10">
    <source>
        <dbReference type="SAM" id="MobiDB-lite"/>
    </source>
</evidence>
<dbReference type="PANTHER" id="PTHR45884:SF2">
    <property type="entry name" value="N-ACETYLTRANSFERASE ECO"/>
    <property type="match status" value="1"/>
</dbReference>
<dbReference type="AlphaFoldDB" id="A0A433TQR5"/>
<dbReference type="PANTHER" id="PTHR45884">
    <property type="entry name" value="N-ACETYLTRANSFERASE ECO"/>
    <property type="match status" value="1"/>
</dbReference>
<evidence type="ECO:0000256" key="6">
    <source>
        <dbReference type="ARBA" id="ARBA00022833"/>
    </source>
</evidence>
<feature type="region of interest" description="Disordered" evidence="10">
    <location>
        <begin position="345"/>
        <end position="400"/>
    </location>
</feature>
<dbReference type="GO" id="GO:0005634">
    <property type="term" value="C:nucleus"/>
    <property type="evidence" value="ECO:0007669"/>
    <property type="project" value="UniProtKB-SubCell"/>
</dbReference>
<comment type="subcellular location">
    <subcellularLocation>
        <location evidence="1">Nucleus</location>
    </subcellularLocation>
</comment>
<evidence type="ECO:0000256" key="4">
    <source>
        <dbReference type="ARBA" id="ARBA00022723"/>
    </source>
</evidence>
<keyword evidence="8" id="KW-0131">Cell cycle</keyword>
<keyword evidence="7" id="KW-0539">Nucleus</keyword>
<evidence type="ECO:0000256" key="2">
    <source>
        <dbReference type="ARBA" id="ARBA00005816"/>
    </source>
</evidence>
<dbReference type="Pfam" id="PF13880">
    <property type="entry name" value="Acetyltransf_13"/>
    <property type="match status" value="1"/>
</dbReference>
<proteinExistence type="inferred from homology"/>
<dbReference type="InterPro" id="IPR028005">
    <property type="entry name" value="AcTrfase_ESCO_Znf_dom"/>
</dbReference>
<evidence type="ECO:0000259" key="11">
    <source>
        <dbReference type="Pfam" id="PF13878"/>
    </source>
</evidence>
<feature type="compositionally biased region" description="Polar residues" evidence="10">
    <location>
        <begin position="63"/>
        <end position="85"/>
    </location>
</feature>
<gene>
    <name evidence="13" type="ORF">EGW08_008377</name>
</gene>
<evidence type="ECO:0008006" key="15">
    <source>
        <dbReference type="Google" id="ProtNLM"/>
    </source>
</evidence>
<evidence type="ECO:0000256" key="8">
    <source>
        <dbReference type="ARBA" id="ARBA00023306"/>
    </source>
</evidence>
<feature type="compositionally biased region" description="Basic residues" evidence="10">
    <location>
        <begin position="284"/>
        <end position="293"/>
    </location>
</feature>
<evidence type="ECO:0000313" key="13">
    <source>
        <dbReference type="EMBL" id="RUS83836.1"/>
    </source>
</evidence>
<evidence type="ECO:0000313" key="14">
    <source>
        <dbReference type="Proteomes" id="UP000271974"/>
    </source>
</evidence>
<feature type="compositionally biased region" description="Acidic residues" evidence="10">
    <location>
        <begin position="354"/>
        <end position="369"/>
    </location>
</feature>
<name>A0A433TQR5_ELYCH</name>
<dbReference type="OrthoDB" id="428854at2759"/>
<feature type="compositionally biased region" description="Polar residues" evidence="10">
    <location>
        <begin position="450"/>
        <end position="460"/>
    </location>
</feature>
<keyword evidence="9" id="KW-0012">Acyltransferase</keyword>
<dbReference type="EMBL" id="RQTK01000227">
    <property type="protein sequence ID" value="RUS83836.1"/>
    <property type="molecule type" value="Genomic_DNA"/>
</dbReference>
<feature type="region of interest" description="Disordered" evidence="10">
    <location>
        <begin position="443"/>
        <end position="490"/>
    </location>
</feature>
<reference evidence="13 14" key="1">
    <citation type="submission" date="2019-01" db="EMBL/GenBank/DDBJ databases">
        <title>A draft genome assembly of the solar-powered sea slug Elysia chlorotica.</title>
        <authorList>
            <person name="Cai H."/>
            <person name="Li Q."/>
            <person name="Fang X."/>
            <person name="Li J."/>
            <person name="Curtis N.E."/>
            <person name="Altenburger A."/>
            <person name="Shibata T."/>
            <person name="Feng M."/>
            <person name="Maeda T."/>
            <person name="Schwartz J.A."/>
            <person name="Shigenobu S."/>
            <person name="Lundholm N."/>
            <person name="Nishiyama T."/>
            <person name="Yang H."/>
            <person name="Hasebe M."/>
            <person name="Li S."/>
            <person name="Pierce S.K."/>
            <person name="Wang J."/>
        </authorList>
    </citation>
    <scope>NUCLEOTIDE SEQUENCE [LARGE SCALE GENOMIC DNA]</scope>
    <source>
        <strain evidence="13">EC2010</strain>
        <tissue evidence="13">Whole organism of an adult</tissue>
    </source>
</reference>
<keyword evidence="6" id="KW-0862">Zinc</keyword>
<feature type="region of interest" description="Disordered" evidence="10">
    <location>
        <begin position="283"/>
        <end position="332"/>
    </location>
</feature>
<accession>A0A433TQR5</accession>
<protein>
    <recommendedName>
        <fullName evidence="15">N-acetyltransferase domain-containing protein</fullName>
    </recommendedName>
</protein>
<feature type="compositionally biased region" description="Polar residues" evidence="10">
    <location>
        <begin position="378"/>
        <end position="388"/>
    </location>
</feature>
<evidence type="ECO:0000256" key="5">
    <source>
        <dbReference type="ARBA" id="ARBA00022771"/>
    </source>
</evidence>
<feature type="domain" description="N-acetyltransferase ESCO zinc-finger" evidence="11">
    <location>
        <begin position="530"/>
        <end position="569"/>
    </location>
</feature>
<keyword evidence="5" id="KW-0863">Zinc-finger</keyword>